<evidence type="ECO:0000313" key="3">
    <source>
        <dbReference type="EMBL" id="EHS62823.1"/>
    </source>
</evidence>
<feature type="compositionally biased region" description="Basic and acidic residues" evidence="1">
    <location>
        <begin position="665"/>
        <end position="682"/>
    </location>
</feature>
<name>H6QQS5_PUCGT</name>
<dbReference type="InParanoid" id="H6QQS5"/>
<feature type="region of interest" description="Disordered" evidence="1">
    <location>
        <begin position="107"/>
        <end position="129"/>
    </location>
</feature>
<feature type="compositionally biased region" description="Basic and acidic residues" evidence="1">
    <location>
        <begin position="1380"/>
        <end position="1390"/>
    </location>
</feature>
<dbReference type="HOGENOM" id="CLU_247627_0_0_1"/>
<feature type="compositionally biased region" description="Polar residues" evidence="1">
    <location>
        <begin position="715"/>
        <end position="740"/>
    </location>
</feature>
<protein>
    <submittedName>
        <fullName evidence="3">Uncharacterized protein</fullName>
    </submittedName>
</protein>
<evidence type="ECO:0000313" key="4">
    <source>
        <dbReference type="Proteomes" id="UP000008783"/>
    </source>
</evidence>
<feature type="compositionally biased region" description="Polar residues" evidence="1">
    <location>
        <begin position="1184"/>
        <end position="1198"/>
    </location>
</feature>
<sequence length="1523" mass="168507">MLERLLKIILSSIHPIVTFGSMMNMMKAFIVVIFDYFLFQILAIIVGSTSTDSPLKFVEELPSNSLTRRSTNNLAKRTVPTVLDACESSQAAPRAVLHAGAPVAVTTRPPDVPELVESATPGGRSVGDEQIDEVSDEEVVIANDLPFPTQVSTIYETKTSLDPNLQLQAKKQLERLDSESQNSESQNGSLDSRGYFKALQDYVEQVKAKDSRPRRSSSAAQGIVPPGRVQTYRKRYEKLIKQREAPLVKTETPFSFEANFLLPTICEYHRVKEILNLRPIRLVELLSRGKSMLTFHAKKFLGRMMNKMQSFQFKNLRNILHPMKSPAPTPALKEIELSNLGCNYLSGLKYVLTFLQFQSIFLRPNHYNSFEIGYKTDVSRLNPTGLQLLTANGPKWRDAGVHQAMPHPLRNLDLEQSIRPVDIPDWLKEKKEVIPHEYYSANLLPLNHRLESLETAPDLTENGEVVHPLMTDSTGAIPSDELSKPPVPHAQQDISIGNLSNNEKEKSVDPEENEMEAGTGLGVAEEVPLTKETANPVNELEGGKSQPFSHVDKEAPEEEQNSAKKSRKQEENAGSENTQDGITVPDEVPGEMETKIPLDMVLTEQLHKDPVAERAEEYSPAGESPRQEEKQDASPLGSEPEAHHGPEFVHAKPEEEETDTAFNEAETKQPEPSSGDKDEENLSHQIPPVDKGIMGVAHHPLGELGESFAEKDGKPSTSQAEGNSSQNQGEVQENVQAHSVQSEKSDSSPNAKKTSSDSHQEPESETPPSIQESYAKPTDKKSDSDPTPEDIALAAKKETGTSSPIEGPEPSQHEQSALEPLVAGVERYPVRNFHYDSKPETDQQDSAPVASAREGFHPVLNELMGSKNGPSQSAESHEIGGQSEKNQDFTPRPEASSLGTQTTELLNTVPEAHEAPTSGNDDSSTTKPIPNEAEETRDPLISGVEANANGNGHSVSNLQQGSKMHNSNHLTDGSNAPPVNGKTASYKDPLKLSKTMDITSRSLESFEIPAQSHKTHDVTQPLQAPQTNNLVNSAPHAHAEPISHRGEEDPLSTRPVKGVEPAPVKPRFAFLPEPIQVPQLSLRYKPEAQFLGHARSMQGQRANNGRFNRGFSRLRPSESQQDLTKLTESTHTPFQSTNSQISRRKSVKLGDVTADFEEPKEPPLNREYSGHIPPKGPREDFRNNYDSTGADSDSSTQRAGMPSMKLPKDFFVTPQGLKPIITRKREIEPLETEEGKPIKDILAAFKQAQLEDSPRVGSPVDRLKGIMRSSPRGSPRRVGTPSPRRVGFVTTDSTQSRPKDKSKFYLEVVGAEEQNRGAEGSPVLPFQSSADDESPSKKPLARAKSAYYMKVSSPRVGGLDVFADKSKLLRTYSVRTLEKDDPWDDKHEQDPATPRTKPKPLDLVFLQTVPEKIHNPEEDPAPRQRVPYYRRKADIIAGNKPRRPSKKGANPRRPRSRHPVNTKNLPAIKRGDKKLQQAKDFVRRLQRFTLNKAIPVVVKQPNLKANLVYPSLSLPVNSIDQSL</sequence>
<feature type="region of interest" description="Disordered" evidence="1">
    <location>
        <begin position="1026"/>
        <end position="1061"/>
    </location>
</feature>
<dbReference type="Proteomes" id="UP000008783">
    <property type="component" value="Unassembled WGS sequence"/>
</dbReference>
<keyword evidence="2" id="KW-0472">Membrane</keyword>
<dbReference type="VEuPathDB" id="FungiDB:PGTG_21144"/>
<feature type="compositionally biased region" description="Polar residues" evidence="1">
    <location>
        <begin position="917"/>
        <end position="928"/>
    </location>
</feature>
<dbReference type="EMBL" id="DS178274">
    <property type="protein sequence ID" value="EHS62823.1"/>
    <property type="molecule type" value="Genomic_DNA"/>
</dbReference>
<feature type="compositionally biased region" description="Basic and acidic residues" evidence="1">
    <location>
        <begin position="640"/>
        <end position="653"/>
    </location>
</feature>
<organism evidence="3 4">
    <name type="scientific">Puccinia graminis f. sp. tritici (strain CRL 75-36-700-3 / race SCCL)</name>
    <name type="common">Black stem rust fungus</name>
    <dbReference type="NCBI Taxonomy" id="418459"/>
    <lineage>
        <taxon>Eukaryota</taxon>
        <taxon>Fungi</taxon>
        <taxon>Dikarya</taxon>
        <taxon>Basidiomycota</taxon>
        <taxon>Pucciniomycotina</taxon>
        <taxon>Pucciniomycetes</taxon>
        <taxon>Pucciniales</taxon>
        <taxon>Pucciniaceae</taxon>
        <taxon>Puccinia</taxon>
    </lineage>
</organism>
<feature type="compositionally biased region" description="Polar residues" evidence="1">
    <location>
        <begin position="897"/>
        <end position="906"/>
    </location>
</feature>
<feature type="compositionally biased region" description="Low complexity" evidence="1">
    <location>
        <begin position="1268"/>
        <end position="1287"/>
    </location>
</feature>
<proteinExistence type="predicted"/>
<feature type="compositionally biased region" description="Basic residues" evidence="1">
    <location>
        <begin position="1440"/>
        <end position="1460"/>
    </location>
</feature>
<feature type="compositionally biased region" description="Polar residues" evidence="1">
    <location>
        <begin position="1117"/>
        <end position="1141"/>
    </location>
</feature>
<keyword evidence="2" id="KW-0812">Transmembrane</keyword>
<evidence type="ECO:0000256" key="2">
    <source>
        <dbReference type="SAM" id="Phobius"/>
    </source>
</evidence>
<keyword evidence="2" id="KW-1133">Transmembrane helix</keyword>
<gene>
    <name evidence="3" type="ORF">PGTG_21144</name>
</gene>
<feature type="compositionally biased region" description="Polar residues" evidence="1">
    <location>
        <begin position="572"/>
        <end position="581"/>
    </location>
</feature>
<evidence type="ECO:0000256" key="1">
    <source>
        <dbReference type="SAM" id="MobiDB-lite"/>
    </source>
</evidence>
<feature type="region of interest" description="Disordered" evidence="1">
    <location>
        <begin position="1099"/>
        <end position="1210"/>
    </location>
</feature>
<keyword evidence="4" id="KW-1185">Reference proteome</keyword>
<feature type="compositionally biased region" description="Basic and acidic residues" evidence="1">
    <location>
        <begin position="1037"/>
        <end position="1048"/>
    </location>
</feature>
<feature type="transmembrane region" description="Helical" evidence="2">
    <location>
        <begin position="28"/>
        <end position="47"/>
    </location>
</feature>
<feature type="compositionally biased region" description="Polar residues" evidence="1">
    <location>
        <begin position="948"/>
        <end position="974"/>
    </location>
</feature>
<dbReference type="OrthoDB" id="2499607at2759"/>
<dbReference type="KEGG" id="pgr:PGTG_21144"/>
<reference evidence="4" key="1">
    <citation type="journal article" date="2011" name="Proc. Natl. Acad. Sci. U.S.A.">
        <title>Obligate biotrophy features unraveled by the genomic analysis of rust fungi.</title>
        <authorList>
            <person name="Duplessis S."/>
            <person name="Cuomo C.A."/>
            <person name="Lin Y.-C."/>
            <person name="Aerts A."/>
            <person name="Tisserant E."/>
            <person name="Veneault-Fourrey C."/>
            <person name="Joly D.L."/>
            <person name="Hacquard S."/>
            <person name="Amselem J."/>
            <person name="Cantarel B.L."/>
            <person name="Chiu R."/>
            <person name="Coutinho P.M."/>
            <person name="Feau N."/>
            <person name="Field M."/>
            <person name="Frey P."/>
            <person name="Gelhaye E."/>
            <person name="Goldberg J."/>
            <person name="Grabherr M.G."/>
            <person name="Kodira C.D."/>
            <person name="Kohler A."/>
            <person name="Kuees U."/>
            <person name="Lindquist E.A."/>
            <person name="Lucas S.M."/>
            <person name="Mago R."/>
            <person name="Mauceli E."/>
            <person name="Morin E."/>
            <person name="Murat C."/>
            <person name="Pangilinan J.L."/>
            <person name="Park R."/>
            <person name="Pearson M."/>
            <person name="Quesneville H."/>
            <person name="Rouhier N."/>
            <person name="Sakthikumar S."/>
            <person name="Salamov A.A."/>
            <person name="Schmutz J."/>
            <person name="Selles B."/>
            <person name="Shapiro H."/>
            <person name="Tanguay P."/>
            <person name="Tuskan G.A."/>
            <person name="Henrissat B."/>
            <person name="Van de Peer Y."/>
            <person name="Rouze P."/>
            <person name="Ellis J.G."/>
            <person name="Dodds P.N."/>
            <person name="Schein J.E."/>
            <person name="Zhong S."/>
            <person name="Hamelin R.C."/>
            <person name="Grigoriev I.V."/>
            <person name="Szabo L.J."/>
            <person name="Martin F."/>
        </authorList>
    </citation>
    <scope>NUCLEOTIDE SEQUENCE [LARGE SCALE GENOMIC DNA]</scope>
    <source>
        <strain evidence="4">CRL 75-36-700-3 / race SCCL</strain>
    </source>
</reference>
<feature type="region of interest" description="Disordered" evidence="1">
    <location>
        <begin position="1250"/>
        <end position="1341"/>
    </location>
</feature>
<dbReference type="GeneID" id="13541440"/>
<feature type="region of interest" description="Disordered" evidence="1">
    <location>
        <begin position="1380"/>
        <end position="1464"/>
    </location>
</feature>
<accession>H6QQS5</accession>
<feature type="compositionally biased region" description="Basic and acidic residues" evidence="1">
    <location>
        <begin position="605"/>
        <end position="617"/>
    </location>
</feature>
<feature type="compositionally biased region" description="Polar residues" evidence="1">
    <location>
        <begin position="492"/>
        <end position="501"/>
    </location>
</feature>
<feature type="compositionally biased region" description="Basic and acidic residues" evidence="1">
    <location>
        <begin position="1411"/>
        <end position="1422"/>
    </location>
</feature>
<feature type="region of interest" description="Disordered" evidence="1">
    <location>
        <begin position="469"/>
        <end position="990"/>
    </location>
</feature>
<dbReference type="RefSeq" id="XP_003890142.1">
    <property type="nucleotide sequence ID" value="XM_003890093.1"/>
</dbReference>